<feature type="transmembrane region" description="Helical" evidence="14">
    <location>
        <begin position="383"/>
        <end position="403"/>
    </location>
</feature>
<dbReference type="InterPro" id="IPR048307">
    <property type="entry name" value="STT3_N"/>
</dbReference>
<feature type="transmembrane region" description="Helical" evidence="14">
    <location>
        <begin position="208"/>
        <end position="230"/>
    </location>
</feature>
<keyword evidence="7 17" id="KW-0808">Transferase</keyword>
<evidence type="ECO:0000313" key="17">
    <source>
        <dbReference type="EMBL" id="SMO37272.1"/>
    </source>
</evidence>
<protein>
    <submittedName>
        <fullName evidence="17">Dolichyl-diphosphooligosaccharide--protein glycosyltransferase</fullName>
    </submittedName>
</protein>
<evidence type="ECO:0000256" key="10">
    <source>
        <dbReference type="ARBA" id="ARBA00022842"/>
    </source>
</evidence>
<evidence type="ECO:0000259" key="15">
    <source>
        <dbReference type="Pfam" id="PF02516"/>
    </source>
</evidence>
<evidence type="ECO:0000256" key="13">
    <source>
        <dbReference type="ARBA" id="ARBA00023211"/>
    </source>
</evidence>
<keyword evidence="18" id="KW-1185">Reference proteome</keyword>
<dbReference type="EMBL" id="FXTM01000002">
    <property type="protein sequence ID" value="SMO37272.1"/>
    <property type="molecule type" value="Genomic_DNA"/>
</dbReference>
<evidence type="ECO:0000256" key="3">
    <source>
        <dbReference type="ARBA" id="ARBA00004127"/>
    </source>
</evidence>
<dbReference type="AlphaFoldDB" id="A0A521AR31"/>
<feature type="transmembrane region" description="Helical" evidence="14">
    <location>
        <begin position="351"/>
        <end position="371"/>
    </location>
</feature>
<proteinExistence type="inferred from homology"/>
<feature type="transmembrane region" description="Helical" evidence="14">
    <location>
        <begin position="6"/>
        <end position="26"/>
    </location>
</feature>
<gene>
    <name evidence="17" type="ORF">SAMN06269117_10284</name>
</gene>
<comment type="similarity">
    <text evidence="5">Belongs to the STT3 family.</text>
</comment>
<dbReference type="Proteomes" id="UP000317315">
    <property type="component" value="Unassembled WGS sequence"/>
</dbReference>
<dbReference type="RefSeq" id="WP_142933716.1">
    <property type="nucleotide sequence ID" value="NZ_FXTM01000002.1"/>
</dbReference>
<dbReference type="GO" id="GO:0016020">
    <property type="term" value="C:membrane"/>
    <property type="evidence" value="ECO:0007669"/>
    <property type="project" value="InterPro"/>
</dbReference>
<evidence type="ECO:0000256" key="4">
    <source>
        <dbReference type="ARBA" id="ARBA00004922"/>
    </source>
</evidence>
<sequence>MGRVFSVLTLLFLILIPIGVGLYIRFDDGKVWRGHREVFYYKDRPLFTSYDAFYFARWAREEVEKTYRAGKLDPLRFVPDNYITGNVTYPSPIPMESYIGAGLAKIFDTHIENISYYLTPLLSILFVVPFVLYFYRLGLPVSGFGGALLGSISLIYLIRTSICRFDTDSLNLFFPFMAGYLLFETYRVEDKKLRIALLILAGLTLELYNWWYSHPGLVTVIFMFYIIYVASIRRINFSKEDWKNLTVLFLLSNPLTIIEGVKNFYGSVYTYLYSYFHKSVEGGFPNVQMSIGEQKHFNLKLLSEMTGGNEIILIVGLASFLILLYRYWKSLVPIIPVFLIGLISFKGGNRFAMYLSPFVGAGLGFLADLLIKFLKDRERLNQWMEKTAVILLSIFIGAGFVFANEKSVKFVAFPKITPGLTETFLKLREITPEGSWIWTWWDYGYAIQYYSNRAVYHDGGSQVSPKTYFVATTFSTSDPRVAYNTILGISNLGAKGIEDLIKKGVKPQEIRDEIFSGEFSKPIKHPVFWIFTSDEFGKFGWINYFGTWNFDLKRGRRGLLKPLKACTLIDRNILNCDGLLIDLNKGTILVSKREVPIKYLVVREESRIGKRKFNDRGLIVEFISDRKEKMVFLEDEQVYRSMFNQMYILRNYNKNLFKLVWDNFPTSVVYQVRQ</sequence>
<dbReference type="InterPro" id="IPR048999">
    <property type="entry name" value="STT3-PglB_core"/>
</dbReference>
<keyword evidence="12 14" id="KW-0472">Membrane</keyword>
<dbReference type="UniPathway" id="UPA00378"/>
<dbReference type="Pfam" id="PF21436">
    <property type="entry name" value="STT3-PglB_core"/>
    <property type="match status" value="1"/>
</dbReference>
<comment type="cofactor">
    <cofactor evidence="1">
        <name>Mn(2+)</name>
        <dbReference type="ChEBI" id="CHEBI:29035"/>
    </cofactor>
</comment>
<reference evidence="17 18" key="1">
    <citation type="submission" date="2017-05" db="EMBL/GenBank/DDBJ databases">
        <authorList>
            <person name="Varghese N."/>
            <person name="Submissions S."/>
        </authorList>
    </citation>
    <scope>NUCLEOTIDE SEQUENCE [LARGE SCALE GENOMIC DNA]</scope>
    <source>
        <strain evidence="17 18">DSM 16304</strain>
    </source>
</reference>
<evidence type="ECO:0000256" key="2">
    <source>
        <dbReference type="ARBA" id="ARBA00001946"/>
    </source>
</evidence>
<dbReference type="InterPro" id="IPR003674">
    <property type="entry name" value="Oligo_trans_STT3"/>
</dbReference>
<comment type="pathway">
    <text evidence="4">Protein modification; protein glycosylation.</text>
</comment>
<comment type="cofactor">
    <cofactor evidence="2">
        <name>Mg(2+)</name>
        <dbReference type="ChEBI" id="CHEBI:18420"/>
    </cofactor>
</comment>
<keyword evidence="13" id="KW-0464">Manganese</keyword>
<evidence type="ECO:0000256" key="14">
    <source>
        <dbReference type="SAM" id="Phobius"/>
    </source>
</evidence>
<dbReference type="PANTHER" id="PTHR13872:SF1">
    <property type="entry name" value="DOLICHYL-DIPHOSPHOOLIGOSACCHARIDE--PROTEIN GLYCOSYLTRANSFERASE SUBUNIT STT3B"/>
    <property type="match status" value="1"/>
</dbReference>
<organism evidence="17 18">
    <name type="scientific">Balnearium lithotrophicum</name>
    <dbReference type="NCBI Taxonomy" id="223788"/>
    <lineage>
        <taxon>Bacteria</taxon>
        <taxon>Pseudomonadati</taxon>
        <taxon>Aquificota</taxon>
        <taxon>Aquificia</taxon>
        <taxon>Desulfurobacteriales</taxon>
        <taxon>Desulfurobacteriaceae</taxon>
        <taxon>Balnearium</taxon>
    </lineage>
</organism>
<keyword evidence="6" id="KW-0328">Glycosyltransferase</keyword>
<evidence type="ECO:0000256" key="7">
    <source>
        <dbReference type="ARBA" id="ARBA00022679"/>
    </source>
</evidence>
<accession>A0A521AR31</accession>
<feature type="transmembrane region" description="Helical" evidence="14">
    <location>
        <begin position="311"/>
        <end position="328"/>
    </location>
</feature>
<evidence type="ECO:0000256" key="11">
    <source>
        <dbReference type="ARBA" id="ARBA00022989"/>
    </source>
</evidence>
<keyword evidence="11 14" id="KW-1133">Transmembrane helix</keyword>
<evidence type="ECO:0000259" key="16">
    <source>
        <dbReference type="Pfam" id="PF21436"/>
    </source>
</evidence>
<evidence type="ECO:0000256" key="9">
    <source>
        <dbReference type="ARBA" id="ARBA00022723"/>
    </source>
</evidence>
<feature type="transmembrane region" description="Helical" evidence="14">
    <location>
        <begin position="170"/>
        <end position="188"/>
    </location>
</feature>
<dbReference type="PANTHER" id="PTHR13872">
    <property type="entry name" value="DOLICHYL-DIPHOSPHOOLIGOSACCHARIDE--PROTEIN GLYCOSYLTRANSFERASE SUBUNIT"/>
    <property type="match status" value="1"/>
</dbReference>
<dbReference type="Gene3D" id="3.40.1380.40">
    <property type="match status" value="1"/>
</dbReference>
<feature type="domain" description="Oligosaccharyl transferase STT3 N-terminal" evidence="15">
    <location>
        <begin position="45"/>
        <end position="374"/>
    </location>
</feature>
<evidence type="ECO:0000313" key="18">
    <source>
        <dbReference type="Proteomes" id="UP000317315"/>
    </source>
</evidence>
<keyword evidence="9" id="KW-0479">Metal-binding</keyword>
<dbReference type="GO" id="GO:0046872">
    <property type="term" value="F:metal ion binding"/>
    <property type="evidence" value="ECO:0007669"/>
    <property type="project" value="UniProtKB-KW"/>
</dbReference>
<evidence type="ECO:0000256" key="5">
    <source>
        <dbReference type="ARBA" id="ARBA00010810"/>
    </source>
</evidence>
<evidence type="ECO:0000256" key="8">
    <source>
        <dbReference type="ARBA" id="ARBA00022692"/>
    </source>
</evidence>
<keyword evidence="8 14" id="KW-0812">Transmembrane</keyword>
<feature type="domain" description="STT3/PglB/AglB core" evidence="16">
    <location>
        <begin position="435"/>
        <end position="485"/>
    </location>
</feature>
<dbReference type="GO" id="GO:0004576">
    <property type="term" value="F:oligosaccharyl transferase activity"/>
    <property type="evidence" value="ECO:0007669"/>
    <property type="project" value="InterPro"/>
</dbReference>
<evidence type="ECO:0000256" key="1">
    <source>
        <dbReference type="ARBA" id="ARBA00001936"/>
    </source>
</evidence>
<evidence type="ECO:0000256" key="12">
    <source>
        <dbReference type="ARBA" id="ARBA00023136"/>
    </source>
</evidence>
<feature type="transmembrane region" description="Helical" evidence="14">
    <location>
        <begin position="114"/>
        <end position="135"/>
    </location>
</feature>
<comment type="subcellular location">
    <subcellularLocation>
        <location evidence="3">Endomembrane system</location>
        <topology evidence="3">Multi-pass membrane protein</topology>
    </subcellularLocation>
</comment>
<keyword evidence="10" id="KW-0460">Magnesium</keyword>
<dbReference type="GO" id="GO:0012505">
    <property type="term" value="C:endomembrane system"/>
    <property type="evidence" value="ECO:0007669"/>
    <property type="project" value="UniProtKB-SubCell"/>
</dbReference>
<feature type="transmembrane region" description="Helical" evidence="14">
    <location>
        <begin position="141"/>
        <end position="158"/>
    </location>
</feature>
<dbReference type="Pfam" id="PF02516">
    <property type="entry name" value="STT3"/>
    <property type="match status" value="1"/>
</dbReference>
<name>A0A521AR31_9BACT</name>
<dbReference type="OrthoDB" id="9796223at2"/>
<evidence type="ECO:0000256" key="6">
    <source>
        <dbReference type="ARBA" id="ARBA00022676"/>
    </source>
</evidence>